<dbReference type="Proteomes" id="UP001501469">
    <property type="component" value="Unassembled WGS sequence"/>
</dbReference>
<accession>A0ABP7U9K1</accession>
<dbReference type="Pfam" id="PF03544">
    <property type="entry name" value="TonB_C"/>
    <property type="match status" value="1"/>
</dbReference>
<dbReference type="EMBL" id="BAABDK010000017">
    <property type="protein sequence ID" value="GAA4038450.1"/>
    <property type="molecule type" value="Genomic_DNA"/>
</dbReference>
<dbReference type="RefSeq" id="WP_345054858.1">
    <property type="nucleotide sequence ID" value="NZ_BAABDK010000017.1"/>
</dbReference>
<feature type="domain" description="TonB C-terminal" evidence="1">
    <location>
        <begin position="66"/>
        <end position="126"/>
    </location>
</feature>
<protein>
    <recommendedName>
        <fullName evidence="1">TonB C-terminal domain-containing protein</fullName>
    </recommendedName>
</protein>
<organism evidence="2 3">
    <name type="scientific">Hymenobacter glaciei</name>
    <dbReference type="NCBI Taxonomy" id="877209"/>
    <lineage>
        <taxon>Bacteria</taxon>
        <taxon>Pseudomonadati</taxon>
        <taxon>Bacteroidota</taxon>
        <taxon>Cytophagia</taxon>
        <taxon>Cytophagales</taxon>
        <taxon>Hymenobacteraceae</taxon>
        <taxon>Hymenobacter</taxon>
    </lineage>
</organism>
<evidence type="ECO:0000313" key="3">
    <source>
        <dbReference type="Proteomes" id="UP001501469"/>
    </source>
</evidence>
<keyword evidence="3" id="KW-1185">Reference proteome</keyword>
<evidence type="ECO:0000259" key="1">
    <source>
        <dbReference type="Pfam" id="PF03544"/>
    </source>
</evidence>
<comment type="caution">
    <text evidence="2">The sequence shown here is derived from an EMBL/GenBank/DDBJ whole genome shotgun (WGS) entry which is preliminary data.</text>
</comment>
<proteinExistence type="predicted"/>
<evidence type="ECO:0000313" key="2">
    <source>
        <dbReference type="EMBL" id="GAA4038450.1"/>
    </source>
</evidence>
<gene>
    <name evidence="2" type="ORF">GCM10022409_24920</name>
</gene>
<name>A0ABP7U9K1_9BACT</name>
<dbReference type="InterPro" id="IPR037682">
    <property type="entry name" value="TonB_C"/>
</dbReference>
<dbReference type="Gene3D" id="3.30.1150.10">
    <property type="match status" value="1"/>
</dbReference>
<dbReference type="SUPFAM" id="SSF74653">
    <property type="entry name" value="TolA/TonB C-terminal domain"/>
    <property type="match status" value="1"/>
</dbReference>
<reference evidence="3" key="1">
    <citation type="journal article" date="2019" name="Int. J. Syst. Evol. Microbiol.">
        <title>The Global Catalogue of Microorganisms (GCM) 10K type strain sequencing project: providing services to taxonomists for standard genome sequencing and annotation.</title>
        <authorList>
            <consortium name="The Broad Institute Genomics Platform"/>
            <consortium name="The Broad Institute Genome Sequencing Center for Infectious Disease"/>
            <person name="Wu L."/>
            <person name="Ma J."/>
        </authorList>
    </citation>
    <scope>NUCLEOTIDE SEQUENCE [LARGE SCALE GENOMIC DNA]</scope>
    <source>
        <strain evidence="3">JCM 17225</strain>
    </source>
</reference>
<sequence>MSVSVPITFRLQESKADLLDTLKRVYPLVNQMPHLPNTEGGAAIFRTIQQAVVMPAEVANDTLRRKVFVGFTVGPSGVIRDIKIVRGLNTACNAAALAAVQKLPRLVGGKLNGVPASVSLTVPVLFGRLPKE</sequence>